<dbReference type="SUPFAM" id="SSF52833">
    <property type="entry name" value="Thioredoxin-like"/>
    <property type="match status" value="1"/>
</dbReference>
<gene>
    <name evidence="2" type="ORF">AABB31_04185</name>
</gene>
<proteinExistence type="predicted"/>
<reference evidence="2" key="1">
    <citation type="submission" date="2024-08" db="EMBL/GenBank/DDBJ databases">
        <title>Phylogenomic analyses of a clade within the roseobacter group suggest taxonomic reassignments of species of the genera Aestuariivita, Citreicella, Loktanella, Nautella, Pelagibaca, Ruegeria, Thalassobius, Thiobacimonas and Tropicibacter, and the proposal o.</title>
        <authorList>
            <person name="Jeon C.O."/>
        </authorList>
    </citation>
    <scope>NUCLEOTIDE SEQUENCE</scope>
    <source>
        <strain evidence="2">SS1-5</strain>
    </source>
</reference>
<evidence type="ECO:0000259" key="1">
    <source>
        <dbReference type="Pfam" id="PF13462"/>
    </source>
</evidence>
<dbReference type="InterPro" id="IPR036249">
    <property type="entry name" value="Thioredoxin-like_sf"/>
</dbReference>
<dbReference type="AlphaFoldDB" id="A0AAN0NL04"/>
<accession>A0AAN0NL04</accession>
<evidence type="ECO:0000313" key="2">
    <source>
        <dbReference type="EMBL" id="WZU68142.1"/>
    </source>
</evidence>
<feature type="domain" description="Thioredoxin-like fold" evidence="1">
    <location>
        <begin position="50"/>
        <end position="217"/>
    </location>
</feature>
<keyword evidence="3" id="KW-1185">Reference proteome</keyword>
<sequence>MKRRTLLAAGGGAFLAAGGGLFVARPDPVSGLLPGAAHAQQASDTLPEVAEMVLGDPDAALEVIEYASFTCPHCASFHANQYKDLKANYIDTGKIKFVYREVYFDRPGLWASMIARCPNDPAFFFNMADILYEKQREWLASGDPATIVQELRTLAKTVGLDDATLDACLSDGAKAESLFTWYQTNAEQDGVNSTPSFMIDGTKYSNMSYDDFAETLDGKLS</sequence>
<protein>
    <submittedName>
        <fullName evidence="2">DsbA family protein</fullName>
    </submittedName>
</protein>
<dbReference type="Pfam" id="PF13462">
    <property type="entry name" value="Thioredoxin_4"/>
    <property type="match status" value="1"/>
</dbReference>
<dbReference type="KEGG" id="yrh:AABB31_04185"/>
<dbReference type="EMBL" id="CP151767">
    <property type="protein sequence ID" value="WZU68142.1"/>
    <property type="molecule type" value="Genomic_DNA"/>
</dbReference>
<dbReference type="Gene3D" id="3.40.30.10">
    <property type="entry name" value="Glutaredoxin"/>
    <property type="match status" value="1"/>
</dbReference>
<evidence type="ECO:0000313" key="3">
    <source>
        <dbReference type="Proteomes" id="UP001470809"/>
    </source>
</evidence>
<name>A0AAN0NL04_9RHOB</name>
<organism evidence="2 3">
    <name type="scientific">Yoonia rhodophyticola</name>
    <dbReference type="NCBI Taxonomy" id="3137370"/>
    <lineage>
        <taxon>Bacteria</taxon>
        <taxon>Pseudomonadati</taxon>
        <taxon>Pseudomonadota</taxon>
        <taxon>Alphaproteobacteria</taxon>
        <taxon>Rhodobacterales</taxon>
        <taxon>Paracoccaceae</taxon>
        <taxon>Yoonia</taxon>
    </lineage>
</organism>
<dbReference type="Proteomes" id="UP001470809">
    <property type="component" value="Chromosome"/>
</dbReference>
<dbReference type="InterPro" id="IPR012336">
    <property type="entry name" value="Thioredoxin-like_fold"/>
</dbReference>
<dbReference type="RefSeq" id="WP_342077435.1">
    <property type="nucleotide sequence ID" value="NZ_CP151767.2"/>
</dbReference>